<comment type="similarity">
    <text evidence="2 18">Belongs to the cation transport ATPase (P-type) (TC 3.A.3) family. Type IIB subfamily.</text>
</comment>
<feature type="domain" description="Cation-transporting P-type ATPase N-terminal" evidence="22">
    <location>
        <begin position="126"/>
        <end position="192"/>
    </location>
</feature>
<keyword evidence="11" id="KW-0460">Magnesium</keyword>
<evidence type="ECO:0000256" key="10">
    <source>
        <dbReference type="ARBA" id="ARBA00022840"/>
    </source>
</evidence>
<comment type="catalytic activity">
    <reaction evidence="17 18">
        <text>Ca(2+)(in) + ATP + H2O = Ca(2+)(out) + ADP + phosphate + H(+)</text>
        <dbReference type="Rhea" id="RHEA:18105"/>
        <dbReference type="ChEBI" id="CHEBI:15377"/>
        <dbReference type="ChEBI" id="CHEBI:15378"/>
        <dbReference type="ChEBI" id="CHEBI:29108"/>
        <dbReference type="ChEBI" id="CHEBI:30616"/>
        <dbReference type="ChEBI" id="CHEBI:43474"/>
        <dbReference type="ChEBI" id="CHEBI:456216"/>
        <dbReference type="EC" id="7.2.2.10"/>
    </reaction>
</comment>
<evidence type="ECO:0000256" key="11">
    <source>
        <dbReference type="ARBA" id="ARBA00022842"/>
    </source>
</evidence>
<dbReference type="AlphaFoldDB" id="A0AAV1I9Y1"/>
<keyword evidence="16 18" id="KW-0472">Membrane</keyword>
<evidence type="ECO:0000256" key="5">
    <source>
        <dbReference type="ARBA" id="ARBA00022692"/>
    </source>
</evidence>
<name>A0AAV1I9Y1_9CHLO</name>
<proteinExistence type="inferred from homology"/>
<feature type="transmembrane region" description="Helical" evidence="18">
    <location>
        <begin position="180"/>
        <end position="199"/>
    </location>
</feature>
<dbReference type="SUPFAM" id="SSF56784">
    <property type="entry name" value="HAD-like"/>
    <property type="match status" value="1"/>
</dbReference>
<feature type="region of interest" description="Disordered" evidence="19">
    <location>
        <begin position="33"/>
        <end position="98"/>
    </location>
</feature>
<dbReference type="Gene3D" id="3.40.1110.10">
    <property type="entry name" value="Calcium-transporting ATPase, cytoplasmic domain N"/>
    <property type="match status" value="1"/>
</dbReference>
<dbReference type="SFLD" id="SFLDF00027">
    <property type="entry name" value="p-type_atpase"/>
    <property type="match status" value="1"/>
</dbReference>
<dbReference type="Pfam" id="PF00689">
    <property type="entry name" value="Cation_ATPase_C"/>
    <property type="match status" value="1"/>
</dbReference>
<dbReference type="PROSITE" id="PS00154">
    <property type="entry name" value="ATPASE_E1_E2"/>
    <property type="match status" value="1"/>
</dbReference>
<dbReference type="FunFam" id="1.20.1110.10:FF:000039">
    <property type="entry name" value="Calcium-transporting ATPase"/>
    <property type="match status" value="1"/>
</dbReference>
<evidence type="ECO:0000256" key="8">
    <source>
        <dbReference type="ARBA" id="ARBA00022796"/>
    </source>
</evidence>
<dbReference type="SFLD" id="SFLDS00003">
    <property type="entry name" value="Haloacid_Dehalogenase"/>
    <property type="match status" value="1"/>
</dbReference>
<feature type="transmembrane region" description="Helical" evidence="18">
    <location>
        <begin position="410"/>
        <end position="439"/>
    </location>
</feature>
<keyword evidence="14" id="KW-0186">Copper</keyword>
<dbReference type="NCBIfam" id="TIGR01517">
    <property type="entry name" value="ATPase-IIB_Ca"/>
    <property type="match status" value="1"/>
</dbReference>
<dbReference type="GO" id="GO:0016887">
    <property type="term" value="F:ATP hydrolysis activity"/>
    <property type="evidence" value="ECO:0007669"/>
    <property type="project" value="InterPro"/>
</dbReference>
<evidence type="ECO:0000259" key="20">
    <source>
        <dbReference type="Pfam" id="PF00122"/>
    </source>
</evidence>
<keyword evidence="9 18" id="KW-0106">Calcium</keyword>
<dbReference type="Gene3D" id="2.70.150.10">
    <property type="entry name" value="Calcium-transporting ATPase, cytoplasmic transduction domain A"/>
    <property type="match status" value="1"/>
</dbReference>
<dbReference type="InterPro" id="IPR006068">
    <property type="entry name" value="ATPase_P-typ_cation-transptr_C"/>
</dbReference>
<dbReference type="InterPro" id="IPR059000">
    <property type="entry name" value="ATPase_P-type_domA"/>
</dbReference>
<accession>A0AAV1I9Y1</accession>
<evidence type="ECO:0000313" key="23">
    <source>
        <dbReference type="EMBL" id="CAK0782631.1"/>
    </source>
</evidence>
<feature type="compositionally biased region" description="Polar residues" evidence="19">
    <location>
        <begin position="54"/>
        <end position="65"/>
    </location>
</feature>
<dbReference type="PANTHER" id="PTHR24093:SF369">
    <property type="entry name" value="CALCIUM-TRANSPORTING ATPASE"/>
    <property type="match status" value="1"/>
</dbReference>
<dbReference type="FunFam" id="3.40.50.1000:FF:000144">
    <property type="entry name" value="copper-transporting ATPase 1 isoform X2"/>
    <property type="match status" value="1"/>
</dbReference>
<keyword evidence="4 18" id="KW-0109">Calcium transport</keyword>
<keyword evidence="15 18" id="KW-0406">Ion transport</keyword>
<dbReference type="Pfam" id="PF08282">
    <property type="entry name" value="Hydrolase_3"/>
    <property type="match status" value="1"/>
</dbReference>
<keyword evidence="12" id="KW-1278">Translocase</keyword>
<keyword evidence="10 18" id="KW-0067">ATP-binding</keyword>
<dbReference type="InterPro" id="IPR036412">
    <property type="entry name" value="HAD-like_sf"/>
</dbReference>
<evidence type="ECO:0000256" key="6">
    <source>
        <dbReference type="ARBA" id="ARBA00022723"/>
    </source>
</evidence>
<dbReference type="Pfam" id="PF00122">
    <property type="entry name" value="E1-E2_ATPase"/>
    <property type="match status" value="1"/>
</dbReference>
<dbReference type="InterPro" id="IPR023298">
    <property type="entry name" value="ATPase_P-typ_TM_dom_sf"/>
</dbReference>
<dbReference type="Pfam" id="PF13246">
    <property type="entry name" value="Cation_ATPase"/>
    <property type="match status" value="1"/>
</dbReference>
<dbReference type="Gene3D" id="3.40.50.1000">
    <property type="entry name" value="HAD superfamily/HAD-like"/>
    <property type="match status" value="1"/>
</dbReference>
<dbReference type="InterPro" id="IPR044492">
    <property type="entry name" value="P_typ_ATPase_HD_dom"/>
</dbReference>
<sequence>MSMRVHHQCAMTLRHLASRRTLALRCQAEQHLQTQRKLPCHGKSPSHTARRPQQRQCRVSSSADSSIICRAVKTSEVSAEPEKGSTSSRDDGGKDRRFGVGIRDLTKLADSASQDVYDSQSSIIRSASQLAYLLDSSLTGGISDSTSQMDDRSSTLGRNSLPERDQISFWELLGNTFEDFTIIVLVISGLLSIALELAFGDSDHGWVEGAAILAAVAVVALVTAVNDFEKEKQFRDLSALSSESQVTVMRSGETGEISAADLLVGDVMLLSTGDILAADGLLFEGNDIRVDESHLTGESDDVLKHSSSAPVMLSGTKILEGYGRMLVTGVGLNSAQGRILGSLTDKPPDEGAGLRESTALQRKLEVMARQIGNFGLAAAVFSLAAMAGQFTWHTFYVEGQAWDYKFLSEYLSYVITAITIVVVAIPEGLPLAVTIALAYSVKRMLADNNLVRNLAAAETMGCATTICTDKTGTLTQNKMAASRLWVAGQEVDIGALNGHSSQNGATPHGLEPKTLSMLVEGVALNSTAELRENGNGGTELVGDRTECGLLQMTAALGADYVQMRREGRVLRAFPFSSERKRMSSIVSQPGASVEGMLCARLYTKGAAELLLQQCSSRLVEGTRAERLPQEEKNGLLESFAADGNRTLALAFKDVMLPHPGDTGSLDALDAEALERDLTLVAVVGLSDPLRPEVRGAIAQCQRAGITVRMLTGDNSGTAAAIARSCGILDGASQQHNPASNGSISASSASSRPSSSIGADSQDSSRGVYSGSSESGRDGNGASSAGAAVMTGPEFRERVLRADGSIDRRRFTALWPALRVMGRCSPQDKYTIVRALQGDPDEVVAMTGDGTNDAPALRLADVGFAMNSGTSIAKEASDILLIDDNFNSIVSAVKWGRNVYAGIIKFLQFQLVVNIVAVVTAAVGAVALQESPLTAVQMLWVNLIMDSLASLSLATEAPTDATLDLPPYSPSKPLLAPSVVKSIIGQSIFQLGVMYALVCHADTIFGVPSGSADLMDGPSVHYTLVFNSFVLMQLFNQVNARKIYDELNVLEGILANRLFLGILGAEFALQVLIVQFGGDIFSTKPLSAQQWAACTGIGAITLMVRAVLRLLPPHPNEQAVPERK</sequence>
<dbReference type="Pfam" id="PF00690">
    <property type="entry name" value="Cation_ATPase_N"/>
    <property type="match status" value="1"/>
</dbReference>
<comment type="caution">
    <text evidence="18">Lacks conserved residue(s) required for the propagation of feature annotation.</text>
</comment>
<feature type="transmembrane region" description="Helical" evidence="18">
    <location>
        <begin position="905"/>
        <end position="927"/>
    </location>
</feature>
<dbReference type="SUPFAM" id="SSF81653">
    <property type="entry name" value="Calcium ATPase, transduction domain A"/>
    <property type="match status" value="1"/>
</dbReference>
<evidence type="ECO:0000256" key="15">
    <source>
        <dbReference type="ARBA" id="ARBA00023065"/>
    </source>
</evidence>
<dbReference type="InterPro" id="IPR023214">
    <property type="entry name" value="HAD_sf"/>
</dbReference>
<dbReference type="PANTHER" id="PTHR24093">
    <property type="entry name" value="CATION TRANSPORTING ATPASE"/>
    <property type="match status" value="1"/>
</dbReference>
<evidence type="ECO:0000256" key="1">
    <source>
        <dbReference type="ARBA" id="ARBA00004127"/>
    </source>
</evidence>
<dbReference type="Proteomes" id="UP001314263">
    <property type="component" value="Unassembled WGS sequence"/>
</dbReference>
<feature type="region of interest" description="Disordered" evidence="19">
    <location>
        <begin position="732"/>
        <end position="788"/>
    </location>
</feature>
<dbReference type="InterPro" id="IPR008250">
    <property type="entry name" value="ATPase_P-typ_transduc_dom_A_sf"/>
</dbReference>
<dbReference type="SUPFAM" id="SSF81665">
    <property type="entry name" value="Calcium ATPase, transmembrane domain M"/>
    <property type="match status" value="1"/>
</dbReference>
<dbReference type="InterPro" id="IPR004014">
    <property type="entry name" value="ATPase_P-typ_cation-transptr_N"/>
</dbReference>
<dbReference type="EMBL" id="CAUYUE010000007">
    <property type="protein sequence ID" value="CAK0782631.1"/>
    <property type="molecule type" value="Genomic_DNA"/>
</dbReference>
<feature type="domain" description="P-type ATPase A" evidence="20">
    <location>
        <begin position="242"/>
        <end position="342"/>
    </location>
</feature>
<dbReference type="PRINTS" id="PR00119">
    <property type="entry name" value="CATATPASE"/>
</dbReference>
<dbReference type="GO" id="GO:0046872">
    <property type="term" value="F:metal ion binding"/>
    <property type="evidence" value="ECO:0007669"/>
    <property type="project" value="UniProtKB-KW"/>
</dbReference>
<dbReference type="PRINTS" id="PR00121">
    <property type="entry name" value="NAKATPASE"/>
</dbReference>
<keyword evidence="13 18" id="KW-1133">Transmembrane helix</keyword>
<feature type="domain" description="Cation-transporting P-type ATPase C-terminal" evidence="21">
    <location>
        <begin position="930"/>
        <end position="1109"/>
    </location>
</feature>
<dbReference type="SFLD" id="SFLDG00002">
    <property type="entry name" value="C1.7:_P-type_atpase_like"/>
    <property type="match status" value="1"/>
</dbReference>
<evidence type="ECO:0000256" key="2">
    <source>
        <dbReference type="ARBA" id="ARBA00006124"/>
    </source>
</evidence>
<dbReference type="EC" id="7.2.2.10" evidence="18"/>
<dbReference type="GO" id="GO:0005388">
    <property type="term" value="F:P-type calcium transporter activity"/>
    <property type="evidence" value="ECO:0007669"/>
    <property type="project" value="UniProtKB-EC"/>
</dbReference>
<evidence type="ECO:0000313" key="24">
    <source>
        <dbReference type="Proteomes" id="UP001314263"/>
    </source>
</evidence>
<evidence type="ECO:0000256" key="7">
    <source>
        <dbReference type="ARBA" id="ARBA00022741"/>
    </source>
</evidence>
<dbReference type="SUPFAM" id="SSF81660">
    <property type="entry name" value="Metal cation-transporting ATPase, ATP-binding domain N"/>
    <property type="match status" value="1"/>
</dbReference>
<keyword evidence="24" id="KW-1185">Reference proteome</keyword>
<evidence type="ECO:0000256" key="13">
    <source>
        <dbReference type="ARBA" id="ARBA00022989"/>
    </source>
</evidence>
<evidence type="ECO:0000256" key="4">
    <source>
        <dbReference type="ARBA" id="ARBA00022568"/>
    </source>
</evidence>
<keyword evidence="3 18" id="KW-0813">Transport</keyword>
<dbReference type="GO" id="GO:0005886">
    <property type="term" value="C:plasma membrane"/>
    <property type="evidence" value="ECO:0007669"/>
    <property type="project" value="TreeGrafter"/>
</dbReference>
<dbReference type="NCBIfam" id="TIGR01494">
    <property type="entry name" value="ATPase_P-type"/>
    <property type="match status" value="2"/>
</dbReference>
<evidence type="ECO:0000259" key="22">
    <source>
        <dbReference type="Pfam" id="PF00690"/>
    </source>
</evidence>
<keyword evidence="8" id="KW-0187">Copper transport</keyword>
<dbReference type="GO" id="GO:0006825">
    <property type="term" value="P:copper ion transport"/>
    <property type="evidence" value="ECO:0007669"/>
    <property type="project" value="UniProtKB-KW"/>
</dbReference>
<feature type="transmembrane region" description="Helical" evidence="18">
    <location>
        <begin position="371"/>
        <end position="390"/>
    </location>
</feature>
<feature type="compositionally biased region" description="Basic and acidic residues" evidence="19">
    <location>
        <begin position="80"/>
        <end position="98"/>
    </location>
</feature>
<evidence type="ECO:0000256" key="3">
    <source>
        <dbReference type="ARBA" id="ARBA00022448"/>
    </source>
</evidence>
<dbReference type="Gene3D" id="1.20.1110.10">
    <property type="entry name" value="Calcium-transporting ATPase, transmembrane domain"/>
    <property type="match status" value="1"/>
</dbReference>
<evidence type="ECO:0000256" key="19">
    <source>
        <dbReference type="SAM" id="MobiDB-lite"/>
    </source>
</evidence>
<gene>
    <name evidence="23" type="ORF">CVIRNUC_005833</name>
</gene>
<feature type="compositionally biased region" description="Low complexity" evidence="19">
    <location>
        <begin position="736"/>
        <end position="773"/>
    </location>
</feature>
<dbReference type="InterPro" id="IPR001757">
    <property type="entry name" value="P_typ_ATPase"/>
</dbReference>
<keyword evidence="5 18" id="KW-0812">Transmembrane</keyword>
<evidence type="ECO:0000256" key="14">
    <source>
        <dbReference type="ARBA" id="ARBA00023008"/>
    </source>
</evidence>
<dbReference type="InterPro" id="IPR006408">
    <property type="entry name" value="P-type_ATPase_IIB"/>
</dbReference>
<reference evidence="23 24" key="1">
    <citation type="submission" date="2023-10" db="EMBL/GenBank/DDBJ databases">
        <authorList>
            <person name="Maclean D."/>
            <person name="Macfadyen A."/>
        </authorList>
    </citation>
    <scope>NUCLEOTIDE SEQUENCE [LARGE SCALE GENOMIC DNA]</scope>
</reference>
<feature type="transmembrane region" description="Helical" evidence="18">
    <location>
        <begin position="205"/>
        <end position="225"/>
    </location>
</feature>
<evidence type="ECO:0000256" key="18">
    <source>
        <dbReference type="RuleBase" id="RU361146"/>
    </source>
</evidence>
<comment type="function">
    <text evidence="18">Catalyzes the hydrolysis of ATP coupled with the transport of calcium.</text>
</comment>
<dbReference type="GO" id="GO:0012505">
    <property type="term" value="C:endomembrane system"/>
    <property type="evidence" value="ECO:0007669"/>
    <property type="project" value="UniProtKB-SubCell"/>
</dbReference>
<dbReference type="InterPro" id="IPR018303">
    <property type="entry name" value="ATPase_P-typ_P_site"/>
</dbReference>
<protein>
    <recommendedName>
        <fullName evidence="18">Calcium-transporting ATPase</fullName>
        <ecNumber evidence="18">7.2.2.10</ecNumber>
    </recommendedName>
</protein>
<comment type="caution">
    <text evidence="23">The sequence shown here is derived from an EMBL/GenBank/DDBJ whole genome shotgun (WGS) entry which is preliminary data.</text>
</comment>
<evidence type="ECO:0000256" key="12">
    <source>
        <dbReference type="ARBA" id="ARBA00022967"/>
    </source>
</evidence>
<keyword evidence="6" id="KW-0479">Metal-binding</keyword>
<dbReference type="GO" id="GO:0005524">
    <property type="term" value="F:ATP binding"/>
    <property type="evidence" value="ECO:0007669"/>
    <property type="project" value="UniProtKB-KW"/>
</dbReference>
<keyword evidence="7 18" id="KW-0547">Nucleotide-binding</keyword>
<evidence type="ECO:0000256" key="16">
    <source>
        <dbReference type="ARBA" id="ARBA00023136"/>
    </source>
</evidence>
<dbReference type="InterPro" id="IPR023299">
    <property type="entry name" value="ATPase_P-typ_cyto_dom_N"/>
</dbReference>
<comment type="subcellular location">
    <subcellularLocation>
        <location evidence="1">Endomembrane system</location>
        <topology evidence="1">Multi-pass membrane protein</topology>
    </subcellularLocation>
    <subcellularLocation>
        <location evidence="18">Membrane</location>
        <topology evidence="18">Multi-pass membrane protein</topology>
    </subcellularLocation>
</comment>
<evidence type="ECO:0000256" key="17">
    <source>
        <dbReference type="ARBA" id="ARBA00048694"/>
    </source>
</evidence>
<evidence type="ECO:0000259" key="21">
    <source>
        <dbReference type="Pfam" id="PF00689"/>
    </source>
</evidence>
<organism evidence="23 24">
    <name type="scientific">Coccomyxa viridis</name>
    <dbReference type="NCBI Taxonomy" id="1274662"/>
    <lineage>
        <taxon>Eukaryota</taxon>
        <taxon>Viridiplantae</taxon>
        <taxon>Chlorophyta</taxon>
        <taxon>core chlorophytes</taxon>
        <taxon>Trebouxiophyceae</taxon>
        <taxon>Trebouxiophyceae incertae sedis</taxon>
        <taxon>Coccomyxaceae</taxon>
        <taxon>Coccomyxa</taxon>
    </lineage>
</organism>
<evidence type="ECO:0000256" key="9">
    <source>
        <dbReference type="ARBA" id="ARBA00022837"/>
    </source>
</evidence>